<sequence length="268" mass="27730">MDPLFQYACLTVTGIIAGTESGLFGVGGGSLMTPVQFWLYSAGGMDATLATRIAFGTSLAVIIPTMISGALAHQKHGVVDWRAAVPMGCAAVFGGLLGGTLAAHLPGLLLRVFFAIFLLIMAVRMVWHIRDCTVCEPHGTTGQYLLIGFFIGILSGLTGLGGGALLVPILVIMLRYPIHRAVGTSSACLIFSSAGAMIAYMVNGIGVSGLPPYSIGYVDLVAFAVLAATTIPFARVGVRFAHACSGRNLQILFAGLLVLIGVAMLVSG</sequence>
<reference evidence="7" key="1">
    <citation type="submission" date="2011-12" db="EMBL/GenBank/DDBJ databases">
        <title>Complete sequence of Methanoregula formicicum SMSP.</title>
        <authorList>
            <person name="Lucas S."/>
            <person name="Han J."/>
            <person name="Lapidus A."/>
            <person name="Cheng J.-F."/>
            <person name="Goodwin L."/>
            <person name="Pitluck S."/>
            <person name="Peters L."/>
            <person name="Ovchinnikova G."/>
            <person name="Teshima H."/>
            <person name="Detter J.C."/>
            <person name="Han C."/>
            <person name="Tapia R."/>
            <person name="Land M."/>
            <person name="Hauser L."/>
            <person name="Kyrpides N."/>
            <person name="Ivanova N."/>
            <person name="Pagani I."/>
            <person name="Imachi H."/>
            <person name="Tamaki H."/>
            <person name="Sekiguchi Y."/>
            <person name="Kamagata Y."/>
            <person name="Cadillo-Quiroz H."/>
            <person name="Zinder S."/>
            <person name="Liu W.-T."/>
            <person name="Woyke T."/>
        </authorList>
    </citation>
    <scope>NUCLEOTIDE SEQUENCE [LARGE SCALE GENOMIC DNA]</scope>
    <source>
        <strain evidence="7">DSM 22288 / NBRC 105244 / SMSP</strain>
    </source>
</reference>
<evidence type="ECO:0000256" key="4">
    <source>
        <dbReference type="ARBA" id="ARBA00023136"/>
    </source>
</evidence>
<evidence type="ECO:0000256" key="5">
    <source>
        <dbReference type="RuleBase" id="RU363041"/>
    </source>
</evidence>
<feature type="transmembrane region" description="Helical" evidence="5">
    <location>
        <begin position="147"/>
        <end position="174"/>
    </location>
</feature>
<feature type="transmembrane region" description="Helical" evidence="5">
    <location>
        <begin position="53"/>
        <end position="71"/>
    </location>
</feature>
<proteinExistence type="inferred from homology"/>
<organism evidence="6 7">
    <name type="scientific">Methanoregula formicica (strain DSM 22288 / NBRC 105244 / SMSP)</name>
    <dbReference type="NCBI Taxonomy" id="593750"/>
    <lineage>
        <taxon>Archaea</taxon>
        <taxon>Methanobacteriati</taxon>
        <taxon>Methanobacteriota</taxon>
        <taxon>Stenosarchaea group</taxon>
        <taxon>Methanomicrobia</taxon>
        <taxon>Methanomicrobiales</taxon>
        <taxon>Methanoregulaceae</taxon>
        <taxon>Methanoregula</taxon>
    </lineage>
</organism>
<dbReference type="Pfam" id="PF01925">
    <property type="entry name" value="TauE"/>
    <property type="match status" value="1"/>
</dbReference>
<accession>L0H995</accession>
<dbReference type="EMBL" id="CP003167">
    <property type="protein sequence ID" value="AGB01307.1"/>
    <property type="molecule type" value="Genomic_DNA"/>
</dbReference>
<dbReference type="InterPro" id="IPR002781">
    <property type="entry name" value="TM_pro_TauE-like"/>
</dbReference>
<keyword evidence="5" id="KW-1003">Cell membrane</keyword>
<dbReference type="FunCoup" id="L0H995">
    <property type="interactions" value="2"/>
</dbReference>
<dbReference type="PANTHER" id="PTHR43483:SF3">
    <property type="entry name" value="MEMBRANE TRANSPORTER PROTEIN HI_0806-RELATED"/>
    <property type="match status" value="1"/>
</dbReference>
<evidence type="ECO:0000256" key="3">
    <source>
        <dbReference type="ARBA" id="ARBA00022989"/>
    </source>
</evidence>
<evidence type="ECO:0000256" key="2">
    <source>
        <dbReference type="ARBA" id="ARBA00022692"/>
    </source>
</evidence>
<dbReference type="RefSeq" id="WP_015284271.1">
    <property type="nucleotide sequence ID" value="NC_019943.1"/>
</dbReference>
<keyword evidence="3 5" id="KW-1133">Transmembrane helix</keyword>
<evidence type="ECO:0000313" key="7">
    <source>
        <dbReference type="Proteomes" id="UP000010824"/>
    </source>
</evidence>
<feature type="transmembrane region" description="Helical" evidence="5">
    <location>
        <begin position="181"/>
        <end position="202"/>
    </location>
</feature>
<dbReference type="HOGENOM" id="CLU_045498_6_2_2"/>
<keyword evidence="2 5" id="KW-0812">Transmembrane</keyword>
<dbReference type="GO" id="GO:0005886">
    <property type="term" value="C:plasma membrane"/>
    <property type="evidence" value="ECO:0007669"/>
    <property type="project" value="UniProtKB-SubCell"/>
</dbReference>
<comment type="subcellular location">
    <subcellularLocation>
        <location evidence="5">Cell membrane</location>
        <topology evidence="5">Multi-pass membrane protein</topology>
    </subcellularLocation>
    <subcellularLocation>
        <location evidence="1">Membrane</location>
        <topology evidence="1">Multi-pass membrane protein</topology>
    </subcellularLocation>
</comment>
<dbReference type="PANTHER" id="PTHR43483">
    <property type="entry name" value="MEMBRANE TRANSPORTER PROTEIN HI_0806-RELATED"/>
    <property type="match status" value="1"/>
</dbReference>
<comment type="similarity">
    <text evidence="5">Belongs to the 4-toluene sulfonate uptake permease (TSUP) (TC 2.A.102) family.</text>
</comment>
<feature type="transmembrane region" description="Helical" evidence="5">
    <location>
        <begin position="83"/>
        <end position="101"/>
    </location>
</feature>
<keyword evidence="4 5" id="KW-0472">Membrane</keyword>
<reference evidence="6 7" key="2">
    <citation type="journal article" date="2014" name="Genome Announc.">
        <title>Complete Genome Sequence of Methanoregula formicica SMSPT, a Mesophilic Hydrogenotrophic Methanogen Isolated from a Methanogenic Upflow Anaerobic Sludge Blanket Reactor.</title>
        <authorList>
            <person name="Yamamoto K."/>
            <person name="Tamaki H."/>
            <person name="Cadillo-Quiroz H."/>
            <person name="Imachi H."/>
            <person name="Kyrpides N."/>
            <person name="Woyke T."/>
            <person name="Goodwin L."/>
            <person name="Zinder S.H."/>
            <person name="Kamagata Y."/>
            <person name="Liu W.T."/>
        </authorList>
    </citation>
    <scope>NUCLEOTIDE SEQUENCE [LARGE SCALE GENOMIC DNA]</scope>
    <source>
        <strain evidence="7">DSM 22288 / NBRC 105244 / SMSP</strain>
    </source>
</reference>
<gene>
    <name evidence="6" type="ordered locus">Metfor_0226</name>
</gene>
<name>L0H995_METFS</name>
<feature type="transmembrane region" description="Helical" evidence="5">
    <location>
        <begin position="108"/>
        <end position="127"/>
    </location>
</feature>
<feature type="transmembrane region" description="Helical" evidence="5">
    <location>
        <begin position="214"/>
        <end position="237"/>
    </location>
</feature>
<dbReference type="Proteomes" id="UP000010824">
    <property type="component" value="Chromosome"/>
</dbReference>
<dbReference type="OrthoDB" id="82244at2157"/>
<dbReference type="eggNOG" id="arCOG02050">
    <property type="taxonomic scope" value="Archaea"/>
</dbReference>
<dbReference type="AlphaFoldDB" id="L0H995"/>
<dbReference type="InParanoid" id="L0H995"/>
<dbReference type="STRING" id="593750.Metfor_0226"/>
<evidence type="ECO:0000256" key="1">
    <source>
        <dbReference type="ARBA" id="ARBA00004141"/>
    </source>
</evidence>
<dbReference type="KEGG" id="mfo:Metfor_0226"/>
<feature type="transmembrane region" description="Helical" evidence="5">
    <location>
        <begin position="249"/>
        <end position="267"/>
    </location>
</feature>
<evidence type="ECO:0000313" key="6">
    <source>
        <dbReference type="EMBL" id="AGB01307.1"/>
    </source>
</evidence>
<keyword evidence="7" id="KW-1185">Reference proteome</keyword>
<dbReference type="GeneID" id="14308899"/>
<protein>
    <recommendedName>
        <fullName evidence="5">Probable membrane transporter protein</fullName>
    </recommendedName>
</protein>